<keyword evidence="2" id="KW-1185">Reference proteome</keyword>
<dbReference type="Proteomes" id="UP000646386">
    <property type="component" value="Chromosome"/>
</dbReference>
<accession>A0ABX8Q4J9</accession>
<reference evidence="1 2" key="2">
    <citation type="journal article" date="2021" name="Microorganisms">
        <title>The Ever-Expanding Pseudomonas Genus: Description of 43 New Species and Partition of the Pseudomonas putida Group.</title>
        <authorList>
            <person name="Girard L."/>
            <person name="Lood C."/>
            <person name="Hofte M."/>
            <person name="Vandamme P."/>
            <person name="Rokni-Zadeh H."/>
            <person name="van Noort V."/>
            <person name="Lavigne R."/>
            <person name="De Mot R."/>
        </authorList>
    </citation>
    <scope>NUCLEOTIDE SEQUENCE [LARGE SCALE GENOMIC DNA]</scope>
    <source>
        <strain evidence="1 2">ZA 5.3</strain>
    </source>
</reference>
<dbReference type="EMBL" id="CP077089">
    <property type="protein sequence ID" value="QXI08206.1"/>
    <property type="molecule type" value="Genomic_DNA"/>
</dbReference>
<name>A0ABX8Q4J9_9PSED</name>
<proteinExistence type="predicted"/>
<dbReference type="RefSeq" id="WP_186613558.1">
    <property type="nucleotide sequence ID" value="NZ_CP077089.1"/>
</dbReference>
<evidence type="ECO:0000313" key="2">
    <source>
        <dbReference type="Proteomes" id="UP000646386"/>
    </source>
</evidence>
<protein>
    <submittedName>
        <fullName evidence="1">Uncharacterized protein</fullName>
    </submittedName>
</protein>
<organism evidence="1 2">
    <name type="scientific">Pseudomonas tensinigenes</name>
    <dbReference type="NCBI Taxonomy" id="2745511"/>
    <lineage>
        <taxon>Bacteria</taxon>
        <taxon>Pseudomonadati</taxon>
        <taxon>Pseudomonadota</taxon>
        <taxon>Gammaproteobacteria</taxon>
        <taxon>Pseudomonadales</taxon>
        <taxon>Pseudomonadaceae</taxon>
        <taxon>Pseudomonas</taxon>
    </lineage>
</organism>
<sequence>MAKAEKVYGGWENVWGDAQRAIAKHSYEIATKSAEAKAWSDGFGANYAAEAKASDFAQSPNKASADLVHASISNR</sequence>
<reference evidence="1 2" key="1">
    <citation type="journal article" date="2020" name="Microorganisms">
        <title>Reliable Identification of Environmental Pseudomonas Isolates Using the rpoD Gene.</title>
        <authorList>
            <consortium name="The Broad Institute Genome Sequencing Platform"/>
            <person name="Girard L."/>
            <person name="Lood C."/>
            <person name="Rokni-Zadeh H."/>
            <person name="van Noort V."/>
            <person name="Lavigne R."/>
            <person name="De Mot R."/>
        </authorList>
    </citation>
    <scope>NUCLEOTIDE SEQUENCE [LARGE SCALE GENOMIC DNA]</scope>
    <source>
        <strain evidence="1 2">ZA 5.3</strain>
    </source>
</reference>
<gene>
    <name evidence="1" type="ORF">HU718_011080</name>
</gene>
<evidence type="ECO:0000313" key="1">
    <source>
        <dbReference type="EMBL" id="QXI08206.1"/>
    </source>
</evidence>